<protein>
    <submittedName>
        <fullName evidence="2">MlaD family protein</fullName>
    </submittedName>
</protein>
<dbReference type="RefSeq" id="WP_378548813.1">
    <property type="nucleotide sequence ID" value="NZ_JBHSBA010000004.1"/>
</dbReference>
<comment type="caution">
    <text evidence="2">The sequence shown here is derived from an EMBL/GenBank/DDBJ whole genome shotgun (WGS) entry which is preliminary data.</text>
</comment>
<reference evidence="3" key="1">
    <citation type="journal article" date="2019" name="Int. J. Syst. Evol. Microbiol.">
        <title>The Global Catalogue of Microorganisms (GCM) 10K type strain sequencing project: providing services to taxonomists for standard genome sequencing and annotation.</title>
        <authorList>
            <consortium name="The Broad Institute Genomics Platform"/>
            <consortium name="The Broad Institute Genome Sequencing Center for Infectious Disease"/>
            <person name="Wu L."/>
            <person name="Ma J."/>
        </authorList>
    </citation>
    <scope>NUCLEOTIDE SEQUENCE [LARGE SCALE GENOMIC DNA]</scope>
    <source>
        <strain evidence="3">CGMCC 4.7204</strain>
    </source>
</reference>
<dbReference type="EMBL" id="JBHSBA010000004">
    <property type="protein sequence ID" value="MFC4125186.1"/>
    <property type="molecule type" value="Genomic_DNA"/>
</dbReference>
<evidence type="ECO:0000313" key="3">
    <source>
        <dbReference type="Proteomes" id="UP001595767"/>
    </source>
</evidence>
<gene>
    <name evidence="2" type="ORF">ACFOW8_09630</name>
</gene>
<dbReference type="InterPro" id="IPR052336">
    <property type="entry name" value="MlaD_Phospholipid_Transporter"/>
</dbReference>
<proteinExistence type="predicted"/>
<keyword evidence="3" id="KW-1185">Reference proteome</keyword>
<evidence type="ECO:0000313" key="2">
    <source>
        <dbReference type="EMBL" id="MFC4125186.1"/>
    </source>
</evidence>
<sequence length="320" mass="32902">MKTGALASLGGIAAITVLGASYLTFGVVRVDPFADFTEASIELADSGGLSVGSPILLTGIEIGEVTAVATAATGGVEVGFRFGAEHKVPMSSVVTVEHLSSLGEPYVQFVPRDGAGPYLSDGQRLAGENVRTPISIPEVARLVTKTVEQLDPAVVGSLVDTLGQAMTGTENVIPELARAGDLLAAAIMSRAPAIAELQNNFEYVSGDIAWAGPATSAAAPAFVRLSQVIDEFVESVGRATAAGGGDPEMYLRDGGLVPFLEELTAELNEIGPELSALLPGLRPLTESITATGPQLDLSTLIAQALHNTDADAIKVRVAIK</sequence>
<evidence type="ECO:0000259" key="1">
    <source>
        <dbReference type="Pfam" id="PF02470"/>
    </source>
</evidence>
<name>A0ABV8L2X1_9NOCA</name>
<dbReference type="PANTHER" id="PTHR33371">
    <property type="entry name" value="INTERMEMBRANE PHOSPHOLIPID TRANSPORT SYSTEM BINDING PROTEIN MLAD-RELATED"/>
    <property type="match status" value="1"/>
</dbReference>
<organism evidence="2 3">
    <name type="scientific">Nocardia rhizosphaerae</name>
    <dbReference type="NCBI Taxonomy" id="1691571"/>
    <lineage>
        <taxon>Bacteria</taxon>
        <taxon>Bacillati</taxon>
        <taxon>Actinomycetota</taxon>
        <taxon>Actinomycetes</taxon>
        <taxon>Mycobacteriales</taxon>
        <taxon>Nocardiaceae</taxon>
        <taxon>Nocardia</taxon>
    </lineage>
</organism>
<dbReference type="Proteomes" id="UP001595767">
    <property type="component" value="Unassembled WGS sequence"/>
</dbReference>
<accession>A0ABV8L2X1</accession>
<dbReference type="Pfam" id="PF02470">
    <property type="entry name" value="MlaD"/>
    <property type="match status" value="1"/>
</dbReference>
<feature type="domain" description="Mce/MlaD" evidence="1">
    <location>
        <begin position="40"/>
        <end position="111"/>
    </location>
</feature>
<dbReference type="InterPro" id="IPR003399">
    <property type="entry name" value="Mce/MlaD"/>
</dbReference>
<dbReference type="PANTHER" id="PTHR33371:SF16">
    <property type="entry name" value="MCE-FAMILY PROTEIN MCE3F"/>
    <property type="match status" value="1"/>
</dbReference>